<dbReference type="Proteomes" id="UP000236621">
    <property type="component" value="Unassembled WGS sequence"/>
</dbReference>
<dbReference type="AlphaFoldDB" id="A0A2K3QRC4"/>
<comment type="caution">
    <text evidence="2">The sequence shown here is derived from an EMBL/GenBank/DDBJ whole genome shotgun (WGS) entry which is preliminary data.</text>
</comment>
<sequence>KKLAGGRSNTSPSIASSSSTPSPKPHASRPSCPEGTSPSGCRRSRSSASTAPSASRRTRASPSCRASSPAGPLPGTTPPDAPPSRRSCADAWTARRRHPRPPTPSTTTSPACRGTSSARGSKSDGAPRSAGAARFRQHSLSGYAPCSHIYEPSPYTRKPIPVQRQEANKGEARVKAKGVGVLYDSGRVHFWRWGHYTIVHYRWDMEKPAAAMDAICTMNIPPRIIDIPS</sequence>
<feature type="compositionally biased region" description="Low complexity" evidence="1">
    <location>
        <begin position="37"/>
        <end position="70"/>
    </location>
</feature>
<name>A0A2K3QRC4_9HYPO</name>
<feature type="non-terminal residue" evidence="2">
    <location>
        <position position="1"/>
    </location>
</feature>
<feature type="compositionally biased region" description="Pro residues" evidence="1">
    <location>
        <begin position="71"/>
        <end position="82"/>
    </location>
</feature>
<keyword evidence="3" id="KW-1185">Reference proteome</keyword>
<organism evidence="2 3">
    <name type="scientific">Tolypocladium capitatum</name>
    <dbReference type="NCBI Taxonomy" id="45235"/>
    <lineage>
        <taxon>Eukaryota</taxon>
        <taxon>Fungi</taxon>
        <taxon>Dikarya</taxon>
        <taxon>Ascomycota</taxon>
        <taxon>Pezizomycotina</taxon>
        <taxon>Sordariomycetes</taxon>
        <taxon>Hypocreomycetidae</taxon>
        <taxon>Hypocreales</taxon>
        <taxon>Ophiocordycipitaceae</taxon>
        <taxon>Tolypocladium</taxon>
    </lineage>
</organism>
<feature type="region of interest" description="Disordered" evidence="1">
    <location>
        <begin position="1"/>
        <end position="137"/>
    </location>
</feature>
<reference evidence="2 3" key="1">
    <citation type="submission" date="2017-08" db="EMBL/GenBank/DDBJ databases">
        <title>Harnessing the power of phylogenomics to disentangle the directionality and signatures of interkingdom host jumping in the parasitic fungal genus Tolypocladium.</title>
        <authorList>
            <person name="Quandt C.A."/>
            <person name="Patterson W."/>
            <person name="Spatafora J.W."/>
        </authorList>
    </citation>
    <scope>NUCLEOTIDE SEQUENCE [LARGE SCALE GENOMIC DNA]</scope>
    <source>
        <strain evidence="2 3">CBS 113982</strain>
    </source>
</reference>
<gene>
    <name evidence="2" type="ORF">TCAP_00024</name>
</gene>
<proteinExistence type="predicted"/>
<accession>A0A2K3QRC4</accession>
<feature type="compositionally biased region" description="Low complexity" evidence="1">
    <location>
        <begin position="8"/>
        <end position="21"/>
    </location>
</feature>
<evidence type="ECO:0000256" key="1">
    <source>
        <dbReference type="SAM" id="MobiDB-lite"/>
    </source>
</evidence>
<dbReference type="EMBL" id="NRSZ01000004">
    <property type="protein sequence ID" value="PNY30067.1"/>
    <property type="molecule type" value="Genomic_DNA"/>
</dbReference>
<protein>
    <submittedName>
        <fullName evidence="2">Uncharacterized protein</fullName>
    </submittedName>
</protein>
<evidence type="ECO:0000313" key="2">
    <source>
        <dbReference type="EMBL" id="PNY30067.1"/>
    </source>
</evidence>
<evidence type="ECO:0000313" key="3">
    <source>
        <dbReference type="Proteomes" id="UP000236621"/>
    </source>
</evidence>